<protein>
    <submittedName>
        <fullName evidence="1">Uncharacterized protein</fullName>
    </submittedName>
</protein>
<reference evidence="1" key="1">
    <citation type="submission" date="2022-07" db="EMBL/GenBank/DDBJ databases">
        <title>Prevotella copri.</title>
        <authorList>
            <person name="Yang C."/>
        </authorList>
    </citation>
    <scope>NUCLEOTIDE SEQUENCE</scope>
    <source>
        <strain evidence="1">HF1476</strain>
    </source>
</reference>
<dbReference type="EMBL" id="JANDWN010000056">
    <property type="protein sequence ID" value="MCP9601075.1"/>
    <property type="molecule type" value="Genomic_DNA"/>
</dbReference>
<dbReference type="AlphaFoldDB" id="A0AAW5IUA2"/>
<proteinExistence type="predicted"/>
<gene>
    <name evidence="1" type="ORF">NNC55_14180</name>
</gene>
<sequence>MAKKIEHISKEEILKLPVTTNRLMVSWNRETFFAKYGIVSYWMETRDRERKNLSYEQLSDTPSLSVVGIYAKYEPFSSRDGYTRFFVLVEKGDEKLVMESLKVQKDVACKSDDLHEYDEFLQQRIIVSLAINALGKKGKGGMMYNNGMLLVCDDQNFGVSKRLKELVCLKLEVNKYMNLAARTTSFSHPKDFKQLQAYSNCVFQVGKEMDGELWLGEYLKPVVLKKLNEGDYRLDQVYIKKKRFSSSHNTVPYWPWNKDTYNHSRLFVICQVIENVNKLFDGMLTVDFSDHQVLDYFESHPKENVEKLLKEYFQGKTILVEDPFGTDDSKKQVDQFKASVLATMGNVVSVVKRGGKVDMLLKLCEEIGDETHYSQSVKRMYESGIAFQHMIHHGGGKEDDVPEAKAKRILMELLVKDSIVKGCMPSEMAAIAGNWKFWLFKQKKEVVYGASLKLCEGKAMAFEPYGFDDGLGEDYNTFVASIMGLSVLLKMKGNHDYHVMEKEGNAYLIIDTEEIPILDAKQIDDTYGKIIEGTDPECDSFNMFKRKGSGTNHKFLRGLMGFHLWKEEGLDGEGSESYSYISGYNSDNFKTGATFKIGKVPRVRRIIILKKEHQERVWEDIQELKNMLTVGLGQWDELMTYPFPFKFLQEYLDNQSEMTFSKHWSEM</sequence>
<evidence type="ECO:0000313" key="1">
    <source>
        <dbReference type="EMBL" id="MCP9601075.1"/>
    </source>
</evidence>
<evidence type="ECO:0000313" key="2">
    <source>
        <dbReference type="Proteomes" id="UP001204486"/>
    </source>
</evidence>
<dbReference type="Proteomes" id="UP001204486">
    <property type="component" value="Unassembled WGS sequence"/>
</dbReference>
<accession>A0AAW5IUA2</accession>
<dbReference type="RefSeq" id="WP_254974899.1">
    <property type="nucleotide sequence ID" value="NZ_JANDWK010000055.1"/>
</dbReference>
<comment type="caution">
    <text evidence="1">The sequence shown here is derived from an EMBL/GenBank/DDBJ whole genome shotgun (WGS) entry which is preliminary data.</text>
</comment>
<name>A0AAW5IUA2_9BACT</name>
<organism evidence="1 2">
    <name type="scientific">Segatella copri</name>
    <dbReference type="NCBI Taxonomy" id="165179"/>
    <lineage>
        <taxon>Bacteria</taxon>
        <taxon>Pseudomonadati</taxon>
        <taxon>Bacteroidota</taxon>
        <taxon>Bacteroidia</taxon>
        <taxon>Bacteroidales</taxon>
        <taxon>Prevotellaceae</taxon>
        <taxon>Segatella</taxon>
    </lineage>
</organism>